<keyword evidence="2" id="KW-0521">NADP</keyword>
<dbReference type="Proteomes" id="UP000703269">
    <property type="component" value="Unassembled WGS sequence"/>
</dbReference>
<dbReference type="PANTHER" id="PTHR43180">
    <property type="entry name" value="3-OXOACYL-(ACYL-CARRIER-PROTEIN) REDUCTASE (AFU_ORTHOLOGUE AFUA_6G11210)"/>
    <property type="match status" value="1"/>
</dbReference>
<comment type="caution">
    <text evidence="4">The sequence shown here is derived from an EMBL/GenBank/DDBJ whole genome shotgun (WGS) entry which is preliminary data.</text>
</comment>
<dbReference type="OrthoDB" id="4131217at2759"/>
<proteinExistence type="inferred from homology"/>
<dbReference type="AlphaFoldDB" id="A0A9P3GK44"/>
<reference evidence="4 5" key="1">
    <citation type="submission" date="2021-08" db="EMBL/GenBank/DDBJ databases">
        <title>Draft Genome Sequence of Phanerochaete sordida strain YK-624.</title>
        <authorList>
            <person name="Mori T."/>
            <person name="Dohra H."/>
            <person name="Suzuki T."/>
            <person name="Kawagishi H."/>
            <person name="Hirai H."/>
        </authorList>
    </citation>
    <scope>NUCLEOTIDE SEQUENCE [LARGE SCALE GENOMIC DNA]</scope>
    <source>
        <strain evidence="4 5">YK-624</strain>
    </source>
</reference>
<keyword evidence="5" id="KW-1185">Reference proteome</keyword>
<dbReference type="InterPro" id="IPR020904">
    <property type="entry name" value="Sc_DH/Rdtase_CS"/>
</dbReference>
<dbReference type="CDD" id="cd05233">
    <property type="entry name" value="SDR_c"/>
    <property type="match status" value="1"/>
</dbReference>
<dbReference type="PROSITE" id="PS00061">
    <property type="entry name" value="ADH_SHORT"/>
    <property type="match status" value="1"/>
</dbReference>
<dbReference type="PRINTS" id="PR00081">
    <property type="entry name" value="GDHRDH"/>
</dbReference>
<dbReference type="Gene3D" id="3.40.50.720">
    <property type="entry name" value="NAD(P)-binding Rossmann-like Domain"/>
    <property type="match status" value="1"/>
</dbReference>
<sequence>MADKTITRRGRLQGKVCIVTGAGSPRGIGWSTIKRFADEGTRHIYAADINPANFVALREAFEETYKDAKITFVQADATDESAIQGLCERALKETGRLDVFFANAGIFGPLTPYDQTPLPDVVELLRVNVGSAFLAVKYASTAMTEVNEASGKVKSGGVVILTGSNSGLCGSKTGMGYSASKAAIHNLAKTGAYENASRGTGVRVNAIAPGPVGTDFLPAHLQPYVSTRPDIFCGPAEIADAVLFLASDESIFVNGQTVAADNGVTGGLYLEKLLD</sequence>
<comment type="similarity">
    <text evidence="1">Belongs to the short-chain dehydrogenases/reductases (SDR) family.</text>
</comment>
<dbReference type="EMBL" id="BPQB01000071">
    <property type="protein sequence ID" value="GJE97368.1"/>
    <property type="molecule type" value="Genomic_DNA"/>
</dbReference>
<evidence type="ECO:0000256" key="1">
    <source>
        <dbReference type="ARBA" id="ARBA00006484"/>
    </source>
</evidence>
<dbReference type="GO" id="GO:0016491">
    <property type="term" value="F:oxidoreductase activity"/>
    <property type="evidence" value="ECO:0007669"/>
    <property type="project" value="UniProtKB-KW"/>
</dbReference>
<dbReference type="SUPFAM" id="SSF51735">
    <property type="entry name" value="NAD(P)-binding Rossmann-fold domains"/>
    <property type="match status" value="1"/>
</dbReference>
<protein>
    <submittedName>
        <fullName evidence="4">SDR family oxidoreductase</fullName>
    </submittedName>
</protein>
<name>A0A9P3GK44_9APHY</name>
<accession>A0A9P3GK44</accession>
<evidence type="ECO:0000256" key="2">
    <source>
        <dbReference type="ARBA" id="ARBA00022857"/>
    </source>
</evidence>
<dbReference type="PANTHER" id="PTHR43180:SF66">
    <property type="entry name" value="SHORT-CHAIN DEHYDROGENASE_REDUCTASE FAMILY PROTEIN"/>
    <property type="match status" value="1"/>
</dbReference>
<organism evidence="4 5">
    <name type="scientific">Phanerochaete sordida</name>
    <dbReference type="NCBI Taxonomy" id="48140"/>
    <lineage>
        <taxon>Eukaryota</taxon>
        <taxon>Fungi</taxon>
        <taxon>Dikarya</taxon>
        <taxon>Basidiomycota</taxon>
        <taxon>Agaricomycotina</taxon>
        <taxon>Agaricomycetes</taxon>
        <taxon>Polyporales</taxon>
        <taxon>Phanerochaetaceae</taxon>
        <taxon>Phanerochaete</taxon>
    </lineage>
</organism>
<evidence type="ECO:0000313" key="5">
    <source>
        <dbReference type="Proteomes" id="UP000703269"/>
    </source>
</evidence>
<dbReference type="InterPro" id="IPR036291">
    <property type="entry name" value="NAD(P)-bd_dom_sf"/>
</dbReference>
<evidence type="ECO:0000256" key="3">
    <source>
        <dbReference type="ARBA" id="ARBA00023002"/>
    </source>
</evidence>
<evidence type="ECO:0000313" key="4">
    <source>
        <dbReference type="EMBL" id="GJE97368.1"/>
    </source>
</evidence>
<dbReference type="Pfam" id="PF13561">
    <property type="entry name" value="adh_short_C2"/>
    <property type="match status" value="1"/>
</dbReference>
<dbReference type="InterPro" id="IPR002347">
    <property type="entry name" value="SDR_fam"/>
</dbReference>
<keyword evidence="3" id="KW-0560">Oxidoreductase</keyword>
<dbReference type="FunFam" id="3.40.50.720:FF:000084">
    <property type="entry name" value="Short-chain dehydrogenase reductase"/>
    <property type="match status" value="1"/>
</dbReference>
<gene>
    <name evidence="4" type="ORF">PsYK624_135840</name>
</gene>